<evidence type="ECO:0000313" key="3">
    <source>
        <dbReference type="EMBL" id="EGD73772.1"/>
    </source>
</evidence>
<dbReference type="GeneID" id="16073912"/>
<proteinExistence type="predicted"/>
<keyword evidence="1" id="KW-0694">RNA-binding</keyword>
<dbReference type="CDD" id="cd00590">
    <property type="entry name" value="RRM_SF"/>
    <property type="match status" value="1"/>
</dbReference>
<dbReference type="InterPro" id="IPR000504">
    <property type="entry name" value="RRM_dom"/>
</dbReference>
<dbReference type="PROSITE" id="PS50102">
    <property type="entry name" value="RRM"/>
    <property type="match status" value="1"/>
</dbReference>
<dbReference type="Pfam" id="PF00076">
    <property type="entry name" value="RRM_1"/>
    <property type="match status" value="1"/>
</dbReference>
<dbReference type="STRING" id="946362.F2UBA6"/>
<dbReference type="OrthoDB" id="8093034at2759"/>
<dbReference type="SMART" id="SM00360">
    <property type="entry name" value="RRM"/>
    <property type="match status" value="1"/>
</dbReference>
<dbReference type="KEGG" id="sre:PTSG_05465"/>
<organism evidence="4">
    <name type="scientific">Salpingoeca rosetta (strain ATCC 50818 / BSB-021)</name>
    <dbReference type="NCBI Taxonomy" id="946362"/>
    <lineage>
        <taxon>Eukaryota</taxon>
        <taxon>Choanoflagellata</taxon>
        <taxon>Craspedida</taxon>
        <taxon>Salpingoecidae</taxon>
        <taxon>Salpingoeca</taxon>
    </lineage>
</organism>
<gene>
    <name evidence="3" type="ORF">PTSG_05465</name>
</gene>
<feature type="domain" description="RRM" evidence="2">
    <location>
        <begin position="3"/>
        <end position="81"/>
    </location>
</feature>
<evidence type="ECO:0000256" key="1">
    <source>
        <dbReference type="PROSITE-ProRule" id="PRU00176"/>
    </source>
</evidence>
<dbReference type="GO" id="GO:0003723">
    <property type="term" value="F:RNA binding"/>
    <property type="evidence" value="ECO:0007669"/>
    <property type="project" value="UniProtKB-UniRule"/>
</dbReference>
<dbReference type="EMBL" id="GL832967">
    <property type="protein sequence ID" value="EGD73772.1"/>
    <property type="molecule type" value="Genomic_DNA"/>
</dbReference>
<sequence>MMGLLEVRGVALYTPLQHLYSVFERVGPVKHIEVQRDPSTRLRTGVYLVEFYESTHSDVAVEYLNGFMLDDRPLEVARHMQSSSRRSSHYACDDRLDRKRHRNSAREDTMIAFDAPVMTRVIE</sequence>
<evidence type="ECO:0000313" key="4">
    <source>
        <dbReference type="Proteomes" id="UP000007799"/>
    </source>
</evidence>
<name>F2UBA6_SALR5</name>
<evidence type="ECO:0000259" key="2">
    <source>
        <dbReference type="PROSITE" id="PS50102"/>
    </source>
</evidence>
<dbReference type="InterPro" id="IPR012677">
    <property type="entry name" value="Nucleotide-bd_a/b_plait_sf"/>
</dbReference>
<accession>F2UBA6</accession>
<dbReference type="SUPFAM" id="SSF54928">
    <property type="entry name" value="RNA-binding domain, RBD"/>
    <property type="match status" value="1"/>
</dbReference>
<dbReference type="RefSeq" id="XP_004993335.1">
    <property type="nucleotide sequence ID" value="XM_004993278.1"/>
</dbReference>
<dbReference type="Proteomes" id="UP000007799">
    <property type="component" value="Unassembled WGS sequence"/>
</dbReference>
<dbReference type="AlphaFoldDB" id="F2UBA6"/>
<protein>
    <recommendedName>
        <fullName evidence="2">RRM domain-containing protein</fullName>
    </recommendedName>
</protein>
<dbReference type="InParanoid" id="F2UBA6"/>
<keyword evidence="4" id="KW-1185">Reference proteome</keyword>
<reference evidence="3" key="1">
    <citation type="submission" date="2009-08" db="EMBL/GenBank/DDBJ databases">
        <title>Annotation of Salpingoeca rosetta.</title>
        <authorList>
            <consortium name="The Broad Institute Genome Sequencing Platform"/>
            <person name="Russ C."/>
            <person name="Cuomo C."/>
            <person name="Burger G."/>
            <person name="Gray M.W."/>
            <person name="Holland P.W.H."/>
            <person name="King N."/>
            <person name="Lang F.B.F."/>
            <person name="Roger A.J."/>
            <person name="Ruiz-Trillo I."/>
            <person name="Young S.K."/>
            <person name="Zeng Q."/>
            <person name="Gargeya S."/>
            <person name="Alvarado L."/>
            <person name="Berlin A."/>
            <person name="Chapman S.B."/>
            <person name="Chen Z."/>
            <person name="Freedman E."/>
            <person name="Gellesch M."/>
            <person name="Goldberg J."/>
            <person name="Griggs A."/>
            <person name="Gujja S."/>
            <person name="Heilman E."/>
            <person name="Heiman D."/>
            <person name="Howarth C."/>
            <person name="Mehta T."/>
            <person name="Neiman D."/>
            <person name="Pearson M."/>
            <person name="Roberts A."/>
            <person name="Saif S."/>
            <person name="Shea T."/>
            <person name="Shenoy N."/>
            <person name="Sisk P."/>
            <person name="Stolte C."/>
            <person name="Sykes S."/>
            <person name="White J."/>
            <person name="Yandava C."/>
            <person name="Haas B."/>
            <person name="Nusbaum C."/>
            <person name="Birren B."/>
        </authorList>
    </citation>
    <scope>NUCLEOTIDE SEQUENCE [LARGE SCALE GENOMIC DNA]</scope>
    <source>
        <strain evidence="3">ATCC 50818</strain>
    </source>
</reference>
<dbReference type="InterPro" id="IPR035979">
    <property type="entry name" value="RBD_domain_sf"/>
</dbReference>
<dbReference type="Gene3D" id="3.30.70.330">
    <property type="match status" value="1"/>
</dbReference>